<dbReference type="RefSeq" id="WP_185381429.1">
    <property type="nucleotide sequence ID" value="NZ_JAASTW010000017.1"/>
</dbReference>
<sequence>MIPSYLKDVARKVTIDDYLHLEITTKYVDEYFEIFYCGTIWESGDDQLITAEDMKVPLKIVAKSTLTNKEIVLFDGAFYGYDNMFCDVYDQKAIDNRELIQYPLNNIVKINFLVGIGIDYESEKENYDFDEEGNVLLIDGRYISWEDTKADGFDFLEITAIDENGQSYSIMSEELA</sequence>
<comment type="caution">
    <text evidence="1">The sequence shown here is derived from an EMBL/GenBank/DDBJ whole genome shotgun (WGS) entry which is preliminary data.</text>
</comment>
<dbReference type="AlphaFoldDB" id="A0A7X0X8Y4"/>
<proteinExistence type="predicted"/>
<evidence type="ECO:0000313" key="1">
    <source>
        <dbReference type="EMBL" id="MBC1489764.1"/>
    </source>
</evidence>
<dbReference type="Proteomes" id="UP000561617">
    <property type="component" value="Unassembled WGS sequence"/>
</dbReference>
<accession>A0A7X0X8Y4</accession>
<protein>
    <submittedName>
        <fullName evidence="1">Uncharacterized protein</fullName>
    </submittedName>
</protein>
<evidence type="ECO:0000313" key="2">
    <source>
        <dbReference type="Proteomes" id="UP000561617"/>
    </source>
</evidence>
<gene>
    <name evidence="1" type="ORF">HCJ38_12255</name>
</gene>
<dbReference type="EMBL" id="JAASTW010000017">
    <property type="protein sequence ID" value="MBC1489764.1"/>
    <property type="molecule type" value="Genomic_DNA"/>
</dbReference>
<name>A0A7X0X8Y4_9LIST</name>
<reference evidence="1 2" key="1">
    <citation type="submission" date="2020-03" db="EMBL/GenBank/DDBJ databases">
        <title>Soil Listeria distribution.</title>
        <authorList>
            <person name="Liao J."/>
            <person name="Wiedmann M."/>
        </authorList>
    </citation>
    <scope>NUCLEOTIDE SEQUENCE [LARGE SCALE GENOMIC DNA]</scope>
    <source>
        <strain evidence="1 2">FSL L7-1554</strain>
    </source>
</reference>
<organism evidence="1 2">
    <name type="scientific">Listeria immobilis</name>
    <dbReference type="NCBI Taxonomy" id="2713502"/>
    <lineage>
        <taxon>Bacteria</taxon>
        <taxon>Bacillati</taxon>
        <taxon>Bacillota</taxon>
        <taxon>Bacilli</taxon>
        <taxon>Bacillales</taxon>
        <taxon>Listeriaceae</taxon>
        <taxon>Listeria</taxon>
    </lineage>
</organism>